<dbReference type="Pfam" id="PF12775">
    <property type="entry name" value="AAA_7"/>
    <property type="match status" value="1"/>
</dbReference>
<dbReference type="FunFam" id="3.10.490.20:FF:000001">
    <property type="entry name" value="dynein heavy chain 7, axonemal"/>
    <property type="match status" value="1"/>
</dbReference>
<dbReference type="GO" id="GO:0045505">
    <property type="term" value="F:dynein intermediate chain binding"/>
    <property type="evidence" value="ECO:0007669"/>
    <property type="project" value="InterPro"/>
</dbReference>
<dbReference type="InterPro" id="IPR024317">
    <property type="entry name" value="Dynein_heavy_chain_D4_dom"/>
</dbReference>
<sequence>MSEKQQQPPAASSATGSSNPFTETLERFRKYHSASAPESLGLDRLEYKPKNTYNVKLKSAIQPKKLKIPKELQQFNHLDPSRNTSTKKRETSTTTINNKRASSHQEKSSRKNVLEAERPPKQAKHSVHVNKLSELTMLSASARIGALKPIQMEDDEVPSHDDTRKNYPRLLLVLKEFSDEEKDIIVSGQPIESKSKFLPLEVFDDFDTFERFSNEELLSNKHVTYSKYYTGSKEEAYRWAPCRIVAYNEQDNKFLIEWISENSSDEDPANNVNSEGNKRKWVTRLNLFVESDDVFELRVRCAQMRRKKFEERMYYYLQIDKAISDDLVDISPFEKQIYEKVLKLVANESQFPTRHVPVIENYVNEAKDHYKSAIKEGIFLYYLNSKEEYEKYQKYLWCKDELKKNNANAPYLGVVEVPKYNYNELHTTIEQNIFYTNPDLIQALHNIHSQLYLLISSLQEDGKSMDLVMTEKFETPIDLTAFLNIQSETLSNSMKRIREDWCQKVTSIVQNDLDGFFHFFEDDMERFESSRMKKFLRLTNILLSVQLRDYAFDELKKLHDFVNPYHAREYKHFDANEVTGFEPLFTIKIIEQECNGDYSIVFSPSLEQILEGVRQVFFDVLEETNFVNGIGENLFPLLTLSPEQYSINNLQLKSEEQTQNLWKGIEEVILSNFTEPELLINLYKNYEYCLKLDPMVFAQDFFNERFGKMDIPTLLAQFRDELNRLKQASQEVYDISTDYVNFNMLRIDCTEIKEALFNRTDGAAKELMKLISKWGTEESHRISLSFKAVYEKVQMIPQTAEELDELKKYLLECTKEIERLQSQFATVKSSFSLLSDFTFNLESEDFSSYVDTHSWPKKVYSLLEDSTIRLEEDKRKFMDELQRDINTLIHNFDIYEKEIETFASFNDLEKTDEYHEKIKHMEAKIEEAKKNADLYNNRERMFNMNTTEFTKLKDIEKLFKPYFDLWTVAFEKAQNFPKWNEGTFMHLDANYIEECLNMWTTNLRNLEKTLLPKDETAKEITKQVKKEVSEFKKHMPLIKALRNDGLRQRHWQKIAKLPVEFGKSSAPLDIESINIMNLGDFTKLGFEERNILERIIEISDIASKEAVISRNLEKMYAAWRNVNFHLEKYGTTYKLVELDELQVLLDEQIAITQSMRASPYVKELEAEVMAWENKLIERQDIMVEWIKCQVAYLYLEPIFSSHDISAQLPDEATKFSMVDKMWKNVMDNAYKTKVVAQVISDENMIDNFQTANKRLDQIHYGLKQYLETKRRAFPRFYFLSDDELLEILSETKDPLRVQPHLKKCFEGIDKLEFDKEGKIVAMLSKQGERIAFTKPVIPAEKNGRVELWLLEIESEMKVALRHVIEQSINAYSAIAGNIDKRGQWILNWPGQVVLTVSQLFWTKEVEESINVQGVKGVQRYYSKMTKQQKALIELVRGENLSLLQSITLGAMVVIDVHARDVVAGLVKEEVSDISDFEWQSQLRYYWEDTKDINGKNQFQVIVRQITSVLNYGYEYLGNQGRLVITPLTDRCYRTLTGALQLYKGGAPEGPAGTGKTETTKDLAKAIAKHCIVYNCSDTLTYESMAQFFRGLASSGAWSCFDEFNRIELSVLSVVAQQIQTIQIAVASRATRFFFENMEITMNPTCAIFITMNPGYAGRSELPDNLKALFRPVAMMVPDYALIAEISLFSYGFLDGRKLAKKIVTTYKLCSELLSSQDHYDYGMRAVKAVLVRAGSLKRQYPNINEEQLMLRALNDVNLPKFVSADIPLFNGIITDLFPSIQHQKVDYSELEKNIKLTCAEMNLQPVPYFIEKIIQLYEMIIVRHGLMLVGVPLSGKTKAYLVLKAALEKMGEKIHVKVLSPKAVTLGQLYGYRDVKTKDWKHGVLAIQFEDLSSLPENDRKWLMCDGPVDAIWIESMNTVLDDNKKLCLTSGQIIKMGENMNMMFEVQDLAAASPATVSRCGMVYMEAEKIGSWEPFLQSWLTSSEFPAPLRESKDFNEVEECLRTLFSTFIPSIMKMFKMYHSSSAYIRVRSDSMLEVSLINIMQSLMDEFADPKQIASINNKDKIFILECLFQFALVWSVGIVCDDRVKFDQHFRNVVEEKSRTKAYKFQLPIPEKPNTIIFDFVFDKKTRKWIEWTASDYAPKTSIKPTEEFRNIIVPTMDTIRFQFMLKTLLDHGKQPLFVGPTGTGKSAYIKQFLLNIDNYYPEDQKSNFLPAFINFSATTTPGLTQDIVESKLGRRKQGYIGPPIGKKMVIFVDDLNLPTLDEYGAQPTIELLRQWQDQGGWYEKSSKTAAFTHVVDVLFVCAMGPTGGGRNEVTSRFLRHFNVIGLTSFDNQTLTTIFSEVMDWFIASNNISVISKILARQIVLGSISLYNNVIEQFRPTPEKSHYTFNLRDLSKVFQGIVGVGTKLDGTQLDKVSLVKIWAHEAIRVFHDRLVNDQDREAFFQILDKELQVGEIKYIMEETTFDYRSTLYTSLTDETCEKFKEVTLNKSTDPNVTDISKLHAILTSKLEAYNEIHSKMDLVLFNFAIEHIARVVRIITQPGGNALLIGVGGSGRQSLTKLAAFAADYTLFSIQLTRSFGVSDWKDKMKELLLSVGVKKNQTVFLFNDNQIKHQEFLEDISSILNTGEIPNLFDKDEYKDICESLRVHARNEGRGQTPEELYNYFVDRCKECLHIVLCMSPVGDSLRNYLRMFPSLVNCCNIDWFSTWPDQALHAVAEKFIRSIGETSEEDTEKGISIPKDEVFEKDVEKYIDLCAYFHTSAIELSKTFFEKMKRHNYVTPTTYLELLRNFSELVKEKRRELHTLRGKFELGLQRIAETDKDVNQMQKELEILQPNLVELSKQNEELSKKIEIESINANEKAKKIEIEQEEINKQVAKNEEDKMYCQQELAQAEPIWIEAQQKVKEITTQQIAEVRGMQAPPEGVKTVLKAICIMRGEKVKTIDDGLGNKTKDWWGASKEMMAKKGFLNYIKNFDVNSLTAEVVQTLSPILAEMDVEKIKRSSAAAFALNEFLNALVKYYKVNSVVEPKRKALAEAEEKCAEAARYLQEKKRELAEIQEMIAQKEVERKECEAKKNELETEYQTVSIKLERATKLIGLLEGEKIRWEETLAHIIEQQTCTNGDVLLASGILSYLGAFTSEYRKKIIKKWTQKLSQFGIKFSENFSLPSTLSEPMEVRNWIIKEGLPSDDFSVENATIVKRTTGRWPLFIDPQGQAMNWIKEKEKQQKKDADSLLIIQMTNPSLIKSLEKAITQGTTTIIEGVGEELDPALEPLLTLRTYYIGGVKYINLSDTPTIYNDSFKLYLVTSLSNPHYLPEVSTKVQIINFMITPYGLEEQLLAIVVRIEEKKLETEKNNLAIQNAKYQEQLKHYQDKILQLLVETTKEKMLDDDTVINALSSSKQTSRKIEQKQIETKKTEKDIDTKRNLYRPVAENGSTLFFAISELPNIDPMYQYSLSWYQELFTQCINELPHEENRSITQKIEQLKDYFTYQMYTKVCRSLFQKDKLLFSLLLCIQLMKKKGHIDSEELKFLLTGTSSVVNHEEDENKKLPDWITQNMYNELCQIDGMSPTFQHFKKEFFDHLPKWKKIYDSQKPQEEPYPDRWDKLSQFQKMMVLRILRPDKLNPAVESFVEKNMDKRYIEPVQFNLRVSYQDSSPTKPLVFILSPGVDPMEQLRKFADQENVTLKSLSLGQGQEDFATEMINQGTIQGNWVVLQNCHVLLSWMPKLEKIIDDLARNENKIATTFRLWLTSMPSEKFPVTILQRGVKITNEPPRGLKANLLQSWNADPITDAKFFTTSRKSREFKKLLFGLTFFHALVQERRKFGPLGWNISYEFNDSDLNISLRQLQMFLNSKDANIPFKALTYLTGECNYGGRVTDDHDRRTLMAILSDFYNEEILEDGYKLSPSGIYTVPSGDKKHNEYIQFLEKLPSWENPEVFGLHDNATISKDQTEAMNMFDALLSTQQNNVSEDNEEDGKETTHEADVLYELAGDILSKLPENFQIEGESGAENKFKVDYHESMNTVFVQELIRFNRLLNVIRHSLKQLQLALKGLVVMSSDLEQLSFSLSNGKLPKLWAKVSYPSRKPLRTYIQDLLKRIEFFRHWFDHGKPNVYWLSGFFFTQSFLTGIKQNYARKHKIAIDQIEFEFEVLNKYYDPNTAHELPEPESGCYVYGMYLEGAAWDMQKGTLTDPRPKQLFDEMPLIWFKPVNVVASENQAEGGTNVNSSHYVCPLYKTSERRGVLSTTGHSTNFVMSIKLPMNDDTNEKYWIKRGCALLCQLD</sequence>
<keyword evidence="8" id="KW-0243">Dynein</keyword>
<keyword evidence="13" id="KW-0966">Cell projection</keyword>
<feature type="domain" description="Dynein heavy chain AAA 5 extension" evidence="22">
    <location>
        <begin position="2004"/>
        <end position="2139"/>
    </location>
</feature>
<dbReference type="GO" id="GO:0051959">
    <property type="term" value="F:dynein light intermediate chain binding"/>
    <property type="evidence" value="ECO:0007669"/>
    <property type="project" value="InterPro"/>
</dbReference>
<evidence type="ECO:0000259" key="24">
    <source>
        <dbReference type="Pfam" id="PF18199"/>
    </source>
</evidence>
<dbReference type="InterPro" id="IPR013602">
    <property type="entry name" value="Dynein_heavy_linker"/>
</dbReference>
<dbReference type="Gene3D" id="1.20.920.20">
    <property type="match status" value="1"/>
</dbReference>
<dbReference type="Pfam" id="PF12781">
    <property type="entry name" value="AAA_9"/>
    <property type="match status" value="1"/>
</dbReference>
<dbReference type="Gene3D" id="1.20.1270.280">
    <property type="match status" value="1"/>
</dbReference>
<dbReference type="InterPro" id="IPR043160">
    <property type="entry name" value="Dynein_C_barrel"/>
</dbReference>
<dbReference type="Gene3D" id="1.20.920.30">
    <property type="match status" value="1"/>
</dbReference>
<reference evidence="26 27" key="1">
    <citation type="journal article" date="2019" name="Sci. Rep.">
        <title>Nanopore sequencing improves the draft genome of the human pathogenic amoeba Naegleria fowleri.</title>
        <authorList>
            <person name="Liechti N."/>
            <person name="Schurch N."/>
            <person name="Bruggmann R."/>
            <person name="Wittwer M."/>
        </authorList>
    </citation>
    <scope>NUCLEOTIDE SEQUENCE [LARGE SCALE GENOMIC DNA]</scope>
    <source>
        <strain evidence="26 27">ATCC 30894</strain>
    </source>
</reference>
<keyword evidence="9 14" id="KW-0175">Coiled coil</keyword>
<organism evidence="26 27">
    <name type="scientific">Naegleria fowleri</name>
    <name type="common">Brain eating amoeba</name>
    <dbReference type="NCBI Taxonomy" id="5763"/>
    <lineage>
        <taxon>Eukaryota</taxon>
        <taxon>Discoba</taxon>
        <taxon>Heterolobosea</taxon>
        <taxon>Tetramitia</taxon>
        <taxon>Eutetramitia</taxon>
        <taxon>Vahlkampfiidae</taxon>
        <taxon>Naegleria</taxon>
    </lineage>
</organism>
<name>A0A6A5BYU5_NAEFO</name>
<keyword evidence="27" id="KW-1185">Reference proteome</keyword>
<dbReference type="EMBL" id="VFQX01000023">
    <property type="protein sequence ID" value="KAF0979711.1"/>
    <property type="molecule type" value="Genomic_DNA"/>
</dbReference>
<dbReference type="OMA" id="ECMREKK"/>
<dbReference type="FunFam" id="1.20.920.30:FF:000002">
    <property type="entry name" value="Dynein axonemal heavy chain 3"/>
    <property type="match status" value="1"/>
</dbReference>
<feature type="region of interest" description="Disordered" evidence="15">
    <location>
        <begin position="71"/>
        <end position="129"/>
    </location>
</feature>
<dbReference type="FunFam" id="3.40.50.300:FF:000044">
    <property type="entry name" value="Dynein heavy chain 5, axonemal"/>
    <property type="match status" value="1"/>
</dbReference>
<comment type="subcellular location">
    <subcellularLocation>
        <location evidence="1">Cytoplasm</location>
        <location evidence="1">Cytoskeleton</location>
        <location evidence="1">Cilium axoneme</location>
    </subcellularLocation>
</comment>
<dbReference type="FunFam" id="1.20.140.100:FF:000001">
    <property type="entry name" value="dynein heavy chain 17, axonemal"/>
    <property type="match status" value="1"/>
</dbReference>
<protein>
    <submittedName>
        <fullName evidence="26">Uncharacterized protein</fullName>
    </submittedName>
</protein>
<dbReference type="VEuPathDB" id="AmoebaDB:NF0014820"/>
<keyword evidence="5" id="KW-0677">Repeat</keyword>
<dbReference type="GO" id="GO:0008569">
    <property type="term" value="F:minus-end-directed microtubule motor activity"/>
    <property type="evidence" value="ECO:0007669"/>
    <property type="project" value="InterPro"/>
</dbReference>
<dbReference type="SUPFAM" id="SSF52540">
    <property type="entry name" value="P-loop containing nucleoside triphosphate hydrolases"/>
    <property type="match status" value="4"/>
</dbReference>
<dbReference type="Gene3D" id="3.20.180.20">
    <property type="entry name" value="Dynein heavy chain, N-terminal domain 2"/>
    <property type="match status" value="1"/>
</dbReference>
<dbReference type="VEuPathDB" id="AmoebaDB:NF0080790"/>
<dbReference type="Gene3D" id="1.20.58.1120">
    <property type="match status" value="1"/>
</dbReference>
<evidence type="ECO:0000259" key="19">
    <source>
        <dbReference type="Pfam" id="PF12777"/>
    </source>
</evidence>
<dbReference type="FunFam" id="1.20.1270.280:FF:000001">
    <property type="entry name" value="dynein heavy chain 7, axonemal"/>
    <property type="match status" value="1"/>
</dbReference>
<dbReference type="InterPro" id="IPR043157">
    <property type="entry name" value="Dynein_AAA1S"/>
</dbReference>
<feature type="domain" description="Dynein heavy chain AAA module D4" evidence="20">
    <location>
        <begin position="2526"/>
        <end position="2801"/>
    </location>
</feature>
<feature type="domain" description="Dynein heavy chain coiled coil stalk" evidence="19">
    <location>
        <begin position="2816"/>
        <end position="3156"/>
    </location>
</feature>
<dbReference type="InterPro" id="IPR026983">
    <property type="entry name" value="DHC"/>
</dbReference>
<feature type="domain" description="Dynein heavy chain hydrolytic ATP-binding dynein motor region" evidence="18">
    <location>
        <begin position="1511"/>
        <end position="1837"/>
    </location>
</feature>
<dbReference type="PANTHER" id="PTHR45703:SF1">
    <property type="entry name" value="DYNEINS HEAVY CHAIN"/>
    <property type="match status" value="1"/>
</dbReference>
<feature type="coiled-coil region" evidence="14">
    <location>
        <begin position="878"/>
        <end position="938"/>
    </location>
</feature>
<feature type="domain" description="Dynein heavy chain AAA lid" evidence="23">
    <location>
        <begin position="3811"/>
        <end position="3951"/>
    </location>
</feature>
<feature type="domain" description="Dynein heavy chain linker" evidence="17">
    <location>
        <begin position="952"/>
        <end position="1367"/>
    </location>
</feature>
<feature type="compositionally biased region" description="Polar residues" evidence="15">
    <location>
        <begin position="1"/>
        <end position="22"/>
    </location>
</feature>
<evidence type="ECO:0000259" key="25">
    <source>
        <dbReference type="Pfam" id="PF22597"/>
    </source>
</evidence>
<dbReference type="Gene3D" id="1.20.140.100">
    <property type="entry name" value="Dynein heavy chain, N-terminal domain 2"/>
    <property type="match status" value="1"/>
</dbReference>
<evidence type="ECO:0000256" key="9">
    <source>
        <dbReference type="ARBA" id="ARBA00023054"/>
    </source>
</evidence>
<dbReference type="Pfam" id="PF08393">
    <property type="entry name" value="DHC_N2"/>
    <property type="match status" value="1"/>
</dbReference>
<evidence type="ECO:0000256" key="11">
    <source>
        <dbReference type="ARBA" id="ARBA00023175"/>
    </source>
</evidence>
<dbReference type="Gene3D" id="1.10.8.710">
    <property type="match status" value="1"/>
</dbReference>
<evidence type="ECO:0000256" key="10">
    <source>
        <dbReference type="ARBA" id="ARBA00023069"/>
    </source>
</evidence>
<dbReference type="VEuPathDB" id="AmoebaDB:NF0080800"/>
<dbReference type="FunFam" id="1.20.58.1120:FF:000001">
    <property type="entry name" value="dynein heavy chain 2, axonemal"/>
    <property type="match status" value="1"/>
</dbReference>
<evidence type="ECO:0000259" key="23">
    <source>
        <dbReference type="Pfam" id="PF18198"/>
    </source>
</evidence>
<dbReference type="OrthoDB" id="5593012at2759"/>
<feature type="coiled-coil region" evidence="14">
    <location>
        <begin position="2844"/>
        <end position="2889"/>
    </location>
</feature>
<gene>
    <name evidence="26" type="ORF">FDP41_001379</name>
</gene>
<keyword evidence="12" id="KW-0206">Cytoskeleton</keyword>
<dbReference type="Pfam" id="PF12780">
    <property type="entry name" value="AAA_8"/>
    <property type="match status" value="1"/>
</dbReference>
<evidence type="ECO:0000313" key="26">
    <source>
        <dbReference type="EMBL" id="KAF0979711.1"/>
    </source>
</evidence>
<feature type="region of interest" description="Disordered" evidence="15">
    <location>
        <begin position="1"/>
        <end position="24"/>
    </location>
</feature>
<dbReference type="InterPro" id="IPR042222">
    <property type="entry name" value="Dynein_2_N"/>
</dbReference>
<dbReference type="GO" id="GO:0003341">
    <property type="term" value="P:cilium movement"/>
    <property type="evidence" value="ECO:0007669"/>
    <property type="project" value="UniProtKB-ARBA"/>
</dbReference>
<dbReference type="InterPro" id="IPR024743">
    <property type="entry name" value="Dynein_HC_stalk"/>
</dbReference>
<dbReference type="Proteomes" id="UP000444721">
    <property type="component" value="Unassembled WGS sequence"/>
</dbReference>
<dbReference type="Pfam" id="PF12774">
    <property type="entry name" value="AAA_6"/>
    <property type="match status" value="1"/>
</dbReference>
<comment type="similarity">
    <text evidence="2">Belongs to the dynein heavy chain family.</text>
</comment>
<dbReference type="VEuPathDB" id="AmoebaDB:NfTy_029720"/>
<evidence type="ECO:0000256" key="15">
    <source>
        <dbReference type="SAM" id="MobiDB-lite"/>
    </source>
</evidence>
<dbReference type="Pfam" id="PF22597">
    <property type="entry name" value="DYN_lid"/>
    <property type="match status" value="1"/>
</dbReference>
<evidence type="ECO:0000256" key="7">
    <source>
        <dbReference type="ARBA" id="ARBA00022840"/>
    </source>
</evidence>
<evidence type="ECO:0000256" key="14">
    <source>
        <dbReference type="SAM" id="Coils"/>
    </source>
</evidence>
<dbReference type="GeneID" id="68108597"/>
<keyword evidence="4" id="KW-0493">Microtubule</keyword>
<dbReference type="Gene3D" id="1.10.8.1220">
    <property type="match status" value="1"/>
</dbReference>
<dbReference type="GO" id="GO:0005524">
    <property type="term" value="F:ATP binding"/>
    <property type="evidence" value="ECO:0007669"/>
    <property type="project" value="UniProtKB-KW"/>
</dbReference>
<dbReference type="Pfam" id="PF17852">
    <property type="entry name" value="Dynein_AAA_lid"/>
    <property type="match status" value="1"/>
</dbReference>
<dbReference type="Pfam" id="PF03028">
    <property type="entry name" value="Dynein_heavy"/>
    <property type="match status" value="1"/>
</dbReference>
<dbReference type="InterPro" id="IPR041228">
    <property type="entry name" value="Dynein_C"/>
</dbReference>
<dbReference type="FunFam" id="3.40.50.300:FF:002141">
    <property type="entry name" value="Dynein heavy chain"/>
    <property type="match status" value="1"/>
</dbReference>
<dbReference type="InterPro" id="IPR042228">
    <property type="entry name" value="Dynein_linker_3"/>
</dbReference>
<evidence type="ECO:0000256" key="5">
    <source>
        <dbReference type="ARBA" id="ARBA00022737"/>
    </source>
</evidence>
<dbReference type="Gene3D" id="1.10.472.130">
    <property type="match status" value="1"/>
</dbReference>
<evidence type="ECO:0000256" key="12">
    <source>
        <dbReference type="ARBA" id="ARBA00023212"/>
    </source>
</evidence>
<dbReference type="FunFam" id="1.10.8.710:FF:000004">
    <property type="entry name" value="Dynein axonemal heavy chain 6"/>
    <property type="match status" value="1"/>
</dbReference>
<dbReference type="FunFam" id="1.10.8.1220:FF:000001">
    <property type="entry name" value="Dynein axonemal heavy chain 5"/>
    <property type="match status" value="1"/>
</dbReference>
<evidence type="ECO:0000259" key="16">
    <source>
        <dbReference type="Pfam" id="PF03028"/>
    </source>
</evidence>
<feature type="domain" description="Dynein 2 heavy chain 1 cytoplasmic ATPase lid" evidence="25">
    <location>
        <begin position="2365"/>
        <end position="2446"/>
    </location>
</feature>
<dbReference type="Pfam" id="PF12777">
    <property type="entry name" value="MT"/>
    <property type="match status" value="1"/>
</dbReference>
<feature type="coiled-coil region" evidence="14">
    <location>
        <begin position="3040"/>
        <end position="3102"/>
    </location>
</feature>
<dbReference type="PANTHER" id="PTHR45703">
    <property type="entry name" value="DYNEIN HEAVY CHAIN"/>
    <property type="match status" value="1"/>
</dbReference>
<evidence type="ECO:0000256" key="13">
    <source>
        <dbReference type="ARBA" id="ARBA00023273"/>
    </source>
</evidence>
<evidence type="ECO:0000256" key="8">
    <source>
        <dbReference type="ARBA" id="ARBA00023017"/>
    </source>
</evidence>
<dbReference type="GO" id="GO:0005874">
    <property type="term" value="C:microtubule"/>
    <property type="evidence" value="ECO:0007669"/>
    <property type="project" value="UniProtKB-KW"/>
</dbReference>
<dbReference type="FunFam" id="3.20.180.20:FF:000003">
    <property type="entry name" value="Dynein heavy chain 12, axonemal"/>
    <property type="match status" value="1"/>
</dbReference>
<evidence type="ECO:0000256" key="3">
    <source>
        <dbReference type="ARBA" id="ARBA00022490"/>
    </source>
</evidence>
<dbReference type="Gene3D" id="3.40.50.300">
    <property type="entry name" value="P-loop containing nucleotide triphosphate hydrolases"/>
    <property type="match status" value="5"/>
</dbReference>
<dbReference type="Gene3D" id="1.10.8.720">
    <property type="entry name" value="Region D6 of dynein motor"/>
    <property type="match status" value="1"/>
</dbReference>
<evidence type="ECO:0000259" key="18">
    <source>
        <dbReference type="Pfam" id="PF12774"/>
    </source>
</evidence>
<evidence type="ECO:0000256" key="4">
    <source>
        <dbReference type="ARBA" id="ARBA00022701"/>
    </source>
</evidence>
<evidence type="ECO:0000259" key="22">
    <source>
        <dbReference type="Pfam" id="PF17852"/>
    </source>
</evidence>
<keyword evidence="3" id="KW-0963">Cytoplasm</keyword>
<dbReference type="InterPro" id="IPR027417">
    <property type="entry name" value="P-loop_NTPase"/>
</dbReference>
<dbReference type="FunFam" id="3.40.50.300:FF:000049">
    <property type="entry name" value="Dynein, axonemal, heavy chain 5"/>
    <property type="match status" value="1"/>
</dbReference>
<dbReference type="RefSeq" id="XP_044564424.1">
    <property type="nucleotide sequence ID" value="XM_044704456.1"/>
</dbReference>
<evidence type="ECO:0000259" key="20">
    <source>
        <dbReference type="Pfam" id="PF12780"/>
    </source>
</evidence>
<keyword evidence="7" id="KW-0067">ATP-binding</keyword>
<dbReference type="InterPro" id="IPR042219">
    <property type="entry name" value="AAA_lid_11_sf"/>
</dbReference>
<evidence type="ECO:0000313" key="27">
    <source>
        <dbReference type="Proteomes" id="UP000444721"/>
    </source>
</evidence>
<evidence type="ECO:0000256" key="1">
    <source>
        <dbReference type="ARBA" id="ARBA00004430"/>
    </source>
</evidence>
<dbReference type="FunFam" id="3.40.50.300:FF:000362">
    <property type="entry name" value="Dynein, axonemal, heavy chain 6"/>
    <property type="match status" value="1"/>
</dbReference>
<dbReference type="InterPro" id="IPR035706">
    <property type="entry name" value="AAA_9"/>
</dbReference>
<feature type="coiled-coil region" evidence="14">
    <location>
        <begin position="3353"/>
        <end position="3387"/>
    </location>
</feature>
<dbReference type="InterPro" id="IPR041658">
    <property type="entry name" value="AAA_lid_11"/>
</dbReference>
<comment type="caution">
    <text evidence="26">The sequence shown here is derived from an EMBL/GenBank/DDBJ whole genome shotgun (WGS) entry which is preliminary data.</text>
</comment>
<keyword evidence="10" id="KW-0969">Cilium</keyword>
<accession>A0A6A5BYU5</accession>
<dbReference type="Gene3D" id="6.10.140.1060">
    <property type="match status" value="1"/>
</dbReference>
<dbReference type="InterPro" id="IPR004273">
    <property type="entry name" value="Dynein_heavy_D6_P-loop"/>
</dbReference>
<proteinExistence type="inferred from homology"/>
<evidence type="ECO:0000256" key="2">
    <source>
        <dbReference type="ARBA" id="ARBA00008887"/>
    </source>
</evidence>
<evidence type="ECO:0000259" key="17">
    <source>
        <dbReference type="Pfam" id="PF08393"/>
    </source>
</evidence>
<evidence type="ECO:0000256" key="6">
    <source>
        <dbReference type="ARBA" id="ARBA00022741"/>
    </source>
</evidence>
<dbReference type="InterPro" id="IPR041466">
    <property type="entry name" value="Dynein_AAA5_ext"/>
</dbReference>
<dbReference type="Pfam" id="PF18199">
    <property type="entry name" value="Dynein_C"/>
    <property type="match status" value="1"/>
</dbReference>
<keyword evidence="11" id="KW-0505">Motor protein</keyword>
<feature type="domain" description="Dynein heavy chain ATP-binding dynein motor region" evidence="21">
    <location>
        <begin position="3184"/>
        <end position="3413"/>
    </location>
</feature>
<dbReference type="GO" id="GO:0005930">
    <property type="term" value="C:axoneme"/>
    <property type="evidence" value="ECO:0007669"/>
    <property type="project" value="UniProtKB-SubCell"/>
</dbReference>
<keyword evidence="6" id="KW-0547">Nucleotide-binding</keyword>
<dbReference type="Gene3D" id="3.10.490.20">
    <property type="match status" value="1"/>
</dbReference>
<dbReference type="FunFam" id="1.10.8.720:FF:000001">
    <property type="entry name" value="dynein heavy chain 7, axonemal"/>
    <property type="match status" value="1"/>
</dbReference>
<dbReference type="InterPro" id="IPR035699">
    <property type="entry name" value="AAA_6"/>
</dbReference>
<dbReference type="GO" id="GO:0030286">
    <property type="term" value="C:dynein complex"/>
    <property type="evidence" value="ECO:0007669"/>
    <property type="project" value="UniProtKB-KW"/>
</dbReference>
<feature type="domain" description="Dynein heavy chain C-terminal" evidence="24">
    <location>
        <begin position="3958"/>
        <end position="4284"/>
    </location>
</feature>
<dbReference type="Pfam" id="PF18198">
    <property type="entry name" value="AAA_lid_11"/>
    <property type="match status" value="1"/>
</dbReference>
<feature type="domain" description="Dynein heavy chain region D6 P-loop" evidence="16">
    <location>
        <begin position="3663"/>
        <end position="3776"/>
    </location>
</feature>
<dbReference type="InterPro" id="IPR054354">
    <property type="entry name" value="DYNC2H1-like_lid"/>
</dbReference>
<dbReference type="FunFam" id="1.20.920.20:FF:000001">
    <property type="entry name" value="dynein heavy chain 2, axonemal"/>
    <property type="match status" value="1"/>
</dbReference>
<dbReference type="VEuPathDB" id="AmoebaDB:FDP41_001379"/>
<feature type="compositionally biased region" description="Basic and acidic residues" evidence="15">
    <location>
        <begin position="103"/>
        <end position="120"/>
    </location>
</feature>
<dbReference type="VEuPathDB" id="AmoebaDB:NF0080780"/>
<evidence type="ECO:0000259" key="21">
    <source>
        <dbReference type="Pfam" id="PF12781"/>
    </source>
</evidence>